<dbReference type="Pfam" id="PF00514">
    <property type="entry name" value="Arm"/>
    <property type="match status" value="7"/>
</dbReference>
<name>A0ABD1AB66_CARAN</name>
<dbReference type="Pfam" id="PF16186">
    <property type="entry name" value="Arm_3"/>
    <property type="match status" value="1"/>
</dbReference>
<dbReference type="PANTHER" id="PTHR23316">
    <property type="entry name" value="IMPORTIN ALPHA"/>
    <property type="match status" value="1"/>
</dbReference>
<dbReference type="AlphaFoldDB" id="A0ABD1AB66"/>
<reference evidence="7 8" key="1">
    <citation type="submission" date="2024-04" db="EMBL/GenBank/DDBJ databases">
        <title>Genome assembly C_amara_ONT_v2.</title>
        <authorList>
            <person name="Yant L."/>
            <person name="Moore C."/>
            <person name="Slenker M."/>
        </authorList>
    </citation>
    <scope>NUCLEOTIDE SEQUENCE [LARGE SCALE GENOMIC DNA]</scope>
    <source>
        <tissue evidence="7">Leaf</tissue>
    </source>
</reference>
<dbReference type="InterPro" id="IPR024931">
    <property type="entry name" value="Importin_alpha"/>
</dbReference>
<evidence type="ECO:0000256" key="4">
    <source>
        <dbReference type="ARBA" id="ARBA00022927"/>
    </source>
</evidence>
<evidence type="ECO:0000256" key="2">
    <source>
        <dbReference type="ARBA" id="ARBA00022448"/>
    </source>
</evidence>
<evidence type="ECO:0000313" key="8">
    <source>
        <dbReference type="Proteomes" id="UP001558713"/>
    </source>
</evidence>
<keyword evidence="4 5" id="KW-0653">Protein transport</keyword>
<evidence type="ECO:0000256" key="1">
    <source>
        <dbReference type="ARBA" id="ARBA00010394"/>
    </source>
</evidence>
<evidence type="ECO:0000256" key="6">
    <source>
        <dbReference type="SAM" id="MobiDB-lite"/>
    </source>
</evidence>
<keyword evidence="3" id="KW-0677">Repeat</keyword>
<sequence>MSLEPNAKKARKATDSVEKEMDMDEASEMMKGFWSDESSSQLKSTSKFLTFLSSNAPPSIVDVLIRTGIVRRFVNFLKKEDDSMLQNEAACVLSKIAYKNPKAIIEDQAVPILVRFASSINGDDDLREEATLALGHVAYDSLESRNHVLSCGALLPLLAQLNEDTKLSMLRMATWTLSNLCRGQPPLLFDQVKLVVAELVEKVLHLEDKEVLANACWAFYYLSYDSEDGIQSLVDADLVPRLVGFLQHTSPSVFGAALCVIGNIATGDNQQTQSVIDSGVLPILANMLTQDYDKGVEKDACWTVSNIIAGTEEQIQSVIDANLIPTLVNLTQNDKFDIKKDALWAISKAASGGSDDQIKYLVEKNCIKPLCDFLVCEDPEIISLCLDGLENILMAGEVEKNNTGDQVNCYSKLIDDAQGQKMIEKLQSHEDNEIYEKALKILETYWPEEEDEETQQPPM</sequence>
<dbReference type="EMBL" id="JBANAX010000547">
    <property type="protein sequence ID" value="KAL1204035.1"/>
    <property type="molecule type" value="Genomic_DNA"/>
</dbReference>
<protein>
    <recommendedName>
        <fullName evidence="5">Importin subunit alpha</fullName>
    </recommendedName>
</protein>
<gene>
    <name evidence="7" type="ORF">V5N11_011877</name>
</gene>
<evidence type="ECO:0000256" key="5">
    <source>
        <dbReference type="PIRNR" id="PIRNR005673"/>
    </source>
</evidence>
<dbReference type="SMART" id="SM00185">
    <property type="entry name" value="ARM"/>
    <property type="match status" value="8"/>
</dbReference>
<dbReference type="InterPro" id="IPR011989">
    <property type="entry name" value="ARM-like"/>
</dbReference>
<feature type="region of interest" description="Disordered" evidence="6">
    <location>
        <begin position="1"/>
        <end position="21"/>
    </location>
</feature>
<organism evidence="7 8">
    <name type="scientific">Cardamine amara subsp. amara</name>
    <dbReference type="NCBI Taxonomy" id="228776"/>
    <lineage>
        <taxon>Eukaryota</taxon>
        <taxon>Viridiplantae</taxon>
        <taxon>Streptophyta</taxon>
        <taxon>Embryophyta</taxon>
        <taxon>Tracheophyta</taxon>
        <taxon>Spermatophyta</taxon>
        <taxon>Magnoliopsida</taxon>
        <taxon>eudicotyledons</taxon>
        <taxon>Gunneridae</taxon>
        <taxon>Pentapetalae</taxon>
        <taxon>rosids</taxon>
        <taxon>malvids</taxon>
        <taxon>Brassicales</taxon>
        <taxon>Brassicaceae</taxon>
        <taxon>Cardamineae</taxon>
        <taxon>Cardamine</taxon>
    </lineage>
</organism>
<dbReference type="InterPro" id="IPR000225">
    <property type="entry name" value="Armadillo"/>
</dbReference>
<keyword evidence="2 5" id="KW-0813">Transport</keyword>
<dbReference type="Gene3D" id="1.25.10.10">
    <property type="entry name" value="Leucine-rich Repeat Variant"/>
    <property type="match status" value="1"/>
</dbReference>
<comment type="caution">
    <text evidence="7">The sequence shown here is derived from an EMBL/GenBank/DDBJ whole genome shotgun (WGS) entry which is preliminary data.</text>
</comment>
<evidence type="ECO:0000256" key="3">
    <source>
        <dbReference type="ARBA" id="ARBA00022737"/>
    </source>
</evidence>
<accession>A0ABD1AB66</accession>
<dbReference type="InterPro" id="IPR016024">
    <property type="entry name" value="ARM-type_fold"/>
</dbReference>
<dbReference type="GO" id="GO:0015031">
    <property type="term" value="P:protein transport"/>
    <property type="evidence" value="ECO:0007669"/>
    <property type="project" value="UniProtKB-KW"/>
</dbReference>
<dbReference type="SUPFAM" id="SSF48371">
    <property type="entry name" value="ARM repeat"/>
    <property type="match status" value="1"/>
</dbReference>
<dbReference type="InterPro" id="IPR032413">
    <property type="entry name" value="Arm_3"/>
</dbReference>
<dbReference type="Proteomes" id="UP001558713">
    <property type="component" value="Unassembled WGS sequence"/>
</dbReference>
<proteinExistence type="inferred from homology"/>
<comment type="similarity">
    <text evidence="1 5">Belongs to the importin alpha family.</text>
</comment>
<evidence type="ECO:0000313" key="7">
    <source>
        <dbReference type="EMBL" id="KAL1204035.1"/>
    </source>
</evidence>
<dbReference type="PIRSF" id="PIRSF005673">
    <property type="entry name" value="Importin_alpha"/>
    <property type="match status" value="1"/>
</dbReference>
<keyword evidence="8" id="KW-1185">Reference proteome</keyword>